<evidence type="ECO:0000313" key="1">
    <source>
        <dbReference type="EMBL" id="GMM61002.1"/>
    </source>
</evidence>
<organism evidence="1 2">
    <name type="scientific">Novosphingobium pituita</name>
    <dbReference type="NCBI Taxonomy" id="3056842"/>
    <lineage>
        <taxon>Bacteria</taxon>
        <taxon>Pseudomonadati</taxon>
        <taxon>Pseudomonadota</taxon>
        <taxon>Alphaproteobacteria</taxon>
        <taxon>Sphingomonadales</taxon>
        <taxon>Sphingomonadaceae</taxon>
        <taxon>Novosphingobium</taxon>
    </lineage>
</organism>
<gene>
    <name evidence="1" type="ORF">NUTIK01_17790</name>
</gene>
<sequence length="196" mass="21240">MNDPKPFAALTGTLLARKGAARPAMRPQVSLDWADTDSALREEPVRPARMALVPGARLPEVERPEIEQPEIDTAWTDMGEPLPGLSAPEAPEAPEAGEENPEVLRQIRQLSGMINRKVAATRRANADVETLPGKKVAFTLRLDPRRHALLRACCTAERRSAQALLVEALDRLVDATPGLEDIVAQLAASGHAEPSR</sequence>
<evidence type="ECO:0000313" key="2">
    <source>
        <dbReference type="Proteomes" id="UP001187221"/>
    </source>
</evidence>
<proteinExistence type="predicted"/>
<dbReference type="Proteomes" id="UP001187221">
    <property type="component" value="Unassembled WGS sequence"/>
</dbReference>
<accession>A0ABQ6P9E4</accession>
<dbReference type="EMBL" id="BTFW01000001">
    <property type="protein sequence ID" value="GMM61002.1"/>
    <property type="molecule type" value="Genomic_DNA"/>
</dbReference>
<comment type="caution">
    <text evidence="1">The sequence shown here is derived from an EMBL/GenBank/DDBJ whole genome shotgun (WGS) entry which is preliminary data.</text>
</comment>
<reference evidence="1 2" key="1">
    <citation type="submission" date="2023-06" db="EMBL/GenBank/DDBJ databases">
        <title>Draft genome sequence of Novosphingobium sp. strain IK01.</title>
        <authorList>
            <person name="Hatamoto M."/>
            <person name="Ikarashi T."/>
            <person name="Yamaguchi T."/>
        </authorList>
    </citation>
    <scope>NUCLEOTIDE SEQUENCE [LARGE SCALE GENOMIC DNA]</scope>
    <source>
        <strain evidence="1 2">IK01</strain>
    </source>
</reference>
<name>A0ABQ6P9E4_9SPHN</name>
<protein>
    <submittedName>
        <fullName evidence="1">Uncharacterized protein</fullName>
    </submittedName>
</protein>
<dbReference type="RefSeq" id="WP_317974728.1">
    <property type="nucleotide sequence ID" value="NZ_BTFW01000001.1"/>
</dbReference>
<keyword evidence="2" id="KW-1185">Reference proteome</keyword>